<evidence type="ECO:0000313" key="3">
    <source>
        <dbReference type="Proteomes" id="UP001152519"/>
    </source>
</evidence>
<protein>
    <submittedName>
        <fullName evidence="2">Uncharacterized protein</fullName>
    </submittedName>
</protein>
<proteinExistence type="predicted"/>
<accession>A0A9W4GRL9</accession>
<comment type="caution">
    <text evidence="2">The sequence shown here is derived from an EMBL/GenBank/DDBJ whole genome shotgun (WGS) entry which is preliminary data.</text>
</comment>
<gene>
    <name evidence="2" type="ORF">SCOCK_180133</name>
</gene>
<evidence type="ECO:0000313" key="2">
    <source>
        <dbReference type="EMBL" id="CAG6392756.1"/>
    </source>
</evidence>
<name>A0A9W4GRL9_9ACTN</name>
<feature type="region of interest" description="Disordered" evidence="1">
    <location>
        <begin position="53"/>
        <end position="77"/>
    </location>
</feature>
<evidence type="ECO:0000256" key="1">
    <source>
        <dbReference type="SAM" id="MobiDB-lite"/>
    </source>
</evidence>
<dbReference type="Proteomes" id="UP001152519">
    <property type="component" value="Unassembled WGS sequence"/>
</dbReference>
<keyword evidence="3" id="KW-1185">Reference proteome</keyword>
<sequence length="188" mass="19750">MGGLEERKTAGQDSLERRLVGVAQCGSGRVPKLDDCQGQGRVRVDLTCTHATDTCRGKPEQQPTEQPVDESSRRAVDDGRCGAGGPTIMGLSVLSEVLGSGLSRPIPRAPPCLFYLELLAAGLLAAVGECFRHGKAPGLPLDPRGAKRAGPRASEGGGDLRGGHVASGDVQRFHAPMMPLRYRGLCVI</sequence>
<organism evidence="2 3">
    <name type="scientific">Actinacidiphila cocklensis</name>
    <dbReference type="NCBI Taxonomy" id="887465"/>
    <lineage>
        <taxon>Bacteria</taxon>
        <taxon>Bacillati</taxon>
        <taxon>Actinomycetota</taxon>
        <taxon>Actinomycetes</taxon>
        <taxon>Kitasatosporales</taxon>
        <taxon>Streptomycetaceae</taxon>
        <taxon>Actinacidiphila</taxon>
    </lineage>
</organism>
<dbReference type="EMBL" id="CAJSLV010000046">
    <property type="protein sequence ID" value="CAG6392756.1"/>
    <property type="molecule type" value="Genomic_DNA"/>
</dbReference>
<dbReference type="AlphaFoldDB" id="A0A9W4GRL9"/>
<feature type="region of interest" description="Disordered" evidence="1">
    <location>
        <begin position="138"/>
        <end position="165"/>
    </location>
</feature>
<reference evidence="2" key="1">
    <citation type="submission" date="2021-05" db="EMBL/GenBank/DDBJ databases">
        <authorList>
            <person name="Arsene-Ploetze F."/>
        </authorList>
    </citation>
    <scope>NUCLEOTIDE SEQUENCE</scope>
    <source>
        <strain evidence="2">DSM 42138</strain>
    </source>
</reference>